<dbReference type="EMBL" id="GBZX01001073">
    <property type="protein sequence ID" value="JAG91667.1"/>
    <property type="molecule type" value="mRNA"/>
</dbReference>
<evidence type="ECO:0000256" key="1">
    <source>
        <dbReference type="SAM" id="SignalP"/>
    </source>
</evidence>
<keyword evidence="1" id="KW-0732">Signal</keyword>
<sequence>MSAFAIIAFLTLGVTACAGHPKFTDLLEALNTTEKLHLVQRSYVKEPTYDQEQQCAYVERKSLTRKLYNFTKHFTADNTPIEIKKLHPEVLGTVHQVRYIHI</sequence>
<dbReference type="AlphaFoldDB" id="A0A0C9SCV7"/>
<organism evidence="2">
    <name type="scientific">Amblyomma americanum</name>
    <name type="common">Lone star tick</name>
    <dbReference type="NCBI Taxonomy" id="6943"/>
    <lineage>
        <taxon>Eukaryota</taxon>
        <taxon>Metazoa</taxon>
        <taxon>Ecdysozoa</taxon>
        <taxon>Arthropoda</taxon>
        <taxon>Chelicerata</taxon>
        <taxon>Arachnida</taxon>
        <taxon>Acari</taxon>
        <taxon>Parasitiformes</taxon>
        <taxon>Ixodida</taxon>
        <taxon>Ixodoidea</taxon>
        <taxon>Ixodidae</taxon>
        <taxon>Amblyomminae</taxon>
        <taxon>Amblyomma</taxon>
    </lineage>
</organism>
<feature type="chain" id="PRO_5002203013" evidence="1">
    <location>
        <begin position="20"/>
        <end position="102"/>
    </location>
</feature>
<name>A0A0C9SCV7_AMBAM</name>
<evidence type="ECO:0000313" key="2">
    <source>
        <dbReference type="EMBL" id="JAG91667.1"/>
    </source>
</evidence>
<accession>A0A0C9SCV7</accession>
<protein>
    <submittedName>
        <fullName evidence="2">Putative secreted protein</fullName>
    </submittedName>
</protein>
<feature type="signal peptide" evidence="1">
    <location>
        <begin position="1"/>
        <end position="19"/>
    </location>
</feature>
<reference evidence="2" key="1">
    <citation type="journal article" date="2015" name="PLoS ONE">
        <title>An Insight into the Sialome of the Lone Star Tick, Amblyomma americanum, with a Glimpse on Its Time Dependent Gene Expression.</title>
        <authorList>
            <person name="Karim S."/>
            <person name="Ribeiro J.M."/>
        </authorList>
    </citation>
    <scope>NUCLEOTIDE SEQUENCE</scope>
    <source>
        <tissue evidence="2">Salivary gland</tissue>
    </source>
</reference>
<proteinExistence type="evidence at transcript level"/>